<comment type="subcellular location">
    <subcellularLocation>
        <location evidence="1">Membrane</location>
        <topology evidence="1">Multi-pass membrane protein</topology>
    </subcellularLocation>
</comment>
<keyword evidence="11" id="KW-0325">Glycoprotein</keyword>
<dbReference type="Pfam" id="PF00209">
    <property type="entry name" value="SNF"/>
    <property type="match status" value="2"/>
</dbReference>
<dbReference type="GO" id="GO:0046872">
    <property type="term" value="F:metal ion binding"/>
    <property type="evidence" value="ECO:0007669"/>
    <property type="project" value="UniProtKB-KW"/>
</dbReference>
<evidence type="ECO:0000256" key="2">
    <source>
        <dbReference type="ARBA" id="ARBA00006459"/>
    </source>
</evidence>
<feature type="transmembrane region" description="Helical" evidence="16">
    <location>
        <begin position="126"/>
        <end position="151"/>
    </location>
</feature>
<dbReference type="PANTHER" id="PTHR11616">
    <property type="entry name" value="SODIUM/CHLORIDE DEPENDENT TRANSPORTER"/>
    <property type="match status" value="1"/>
</dbReference>
<evidence type="ECO:0000256" key="4">
    <source>
        <dbReference type="ARBA" id="ARBA00022692"/>
    </source>
</evidence>
<feature type="transmembrane region" description="Helical" evidence="16">
    <location>
        <begin position="216"/>
        <end position="236"/>
    </location>
</feature>
<evidence type="ECO:0000256" key="11">
    <source>
        <dbReference type="ARBA" id="ARBA00023180"/>
    </source>
</evidence>
<keyword evidence="4 16" id="KW-0812">Transmembrane</keyword>
<evidence type="ECO:0000256" key="16">
    <source>
        <dbReference type="SAM" id="Phobius"/>
    </source>
</evidence>
<dbReference type="Proteomes" id="UP000789390">
    <property type="component" value="Unassembled WGS sequence"/>
</dbReference>
<evidence type="ECO:0000256" key="5">
    <source>
        <dbReference type="ARBA" id="ARBA00022847"/>
    </source>
</evidence>
<feature type="binding site" evidence="15">
    <location>
        <position position="371"/>
    </location>
    <ligand>
        <name>Na(+)</name>
        <dbReference type="ChEBI" id="CHEBI:29101"/>
        <label>1</label>
    </ligand>
</feature>
<evidence type="ECO:0000256" key="7">
    <source>
        <dbReference type="ARBA" id="ARBA00022989"/>
    </source>
</evidence>
<protein>
    <recommendedName>
        <fullName evidence="14">Sodium-dependent nutrient amino acid transporter 1</fullName>
    </recommendedName>
</protein>
<dbReference type="AlphaFoldDB" id="A0A8J2WMJ9"/>
<feature type="transmembrane region" description="Helical" evidence="16">
    <location>
        <begin position="501"/>
        <end position="525"/>
    </location>
</feature>
<keyword evidence="12" id="KW-0739">Sodium transport</keyword>
<feature type="transmembrane region" description="Helical" evidence="16">
    <location>
        <begin position="299"/>
        <end position="321"/>
    </location>
</feature>
<name>A0A8J2WMJ9_9CRUS</name>
<evidence type="ECO:0000256" key="3">
    <source>
        <dbReference type="ARBA" id="ARBA00022448"/>
    </source>
</evidence>
<reference evidence="17" key="1">
    <citation type="submission" date="2021-11" db="EMBL/GenBank/DDBJ databases">
        <authorList>
            <person name="Schell T."/>
        </authorList>
    </citation>
    <scope>NUCLEOTIDE SEQUENCE</scope>
    <source>
        <strain evidence="17">M5</strain>
    </source>
</reference>
<evidence type="ECO:0000256" key="14">
    <source>
        <dbReference type="ARBA" id="ARBA00040215"/>
    </source>
</evidence>
<feature type="transmembrane region" description="Helical" evidence="16">
    <location>
        <begin position="53"/>
        <end position="73"/>
    </location>
</feature>
<evidence type="ECO:0000313" key="18">
    <source>
        <dbReference type="Proteomes" id="UP000789390"/>
    </source>
</evidence>
<keyword evidence="6" id="KW-0029">Amino-acid transport</keyword>
<dbReference type="GO" id="GO:0005283">
    <property type="term" value="F:amino acid:sodium symporter activity"/>
    <property type="evidence" value="ECO:0007669"/>
    <property type="project" value="TreeGrafter"/>
</dbReference>
<feature type="transmembrane region" description="Helical" evidence="16">
    <location>
        <begin position="421"/>
        <end position="440"/>
    </location>
</feature>
<keyword evidence="18" id="KW-1185">Reference proteome</keyword>
<feature type="transmembrane region" description="Helical" evidence="16">
    <location>
        <begin position="358"/>
        <end position="379"/>
    </location>
</feature>
<feature type="binding site" evidence="15">
    <location>
        <position position="370"/>
    </location>
    <ligand>
        <name>Na(+)</name>
        <dbReference type="ChEBI" id="CHEBI:29101"/>
        <label>1</label>
    </ligand>
</feature>
<comment type="function">
    <text evidence="13">Unusual broad substrate spectrum amino acid:sodium cotransporter that promotes absorption of the D isomers of essential amino acids. Neutral amino acids are the preferred substrates, especially methionine and phenylalanine.</text>
</comment>
<evidence type="ECO:0000256" key="13">
    <source>
        <dbReference type="ARBA" id="ARBA00037785"/>
    </source>
</evidence>
<feature type="binding site" evidence="15">
    <location>
        <position position="367"/>
    </location>
    <ligand>
        <name>Na(+)</name>
        <dbReference type="ChEBI" id="CHEBI:29101"/>
        <label>1</label>
    </ligand>
</feature>
<accession>A0A8J2WMJ9</accession>
<sequence>MLPRARLAVERNTSTLTLTPVSLPRRTNISRLNQWESPVKRSAKCKVHWKCRWDFYVAILSFAIDSASWTRLISSCVEHGGAAYLLARVISIVIVGIPLLFFEISIGQLSGMGPLKFFGTNNLRPIFHGVGFFLMFSSVYKAMSATAAGMWPISNTITLMMGDAAKGLNTTVHFQEMDSMYGFTQLDALTVISLSITWVFGVLAVICGLRFITKISYITLLVPVTLIVILVARATYSNPSEIYSGLAYVLAPTWGKLLSISVWIRAITDTVLSLNLGFGVITFLSSLNPHKLNCFKSSVALATFHTITLGFMLLLSCSSSSSPTIAKMGFTNQTDNTILEAISSEVNEQYPPGEGWKIIFFVAVFLLNLDSLIFICNMLATSFSNLSWRPVLAVLFGAFLYVICLPMATQSRELYIDTIEKFTGCVIPLAGILLVLVATVSSLRPSSLVDLVEFAGKCKLSFRGQSYVFVGYNAALPITLMMCIIDGAVRVGTDGEIGNLMAIVGQLLLCLPWVSVLLTPFYLAARHYRHLPSSKRWRELWLKSDYEDWLYRRPQLPADATDDDDCNSIYELPERVSNSRPTSTYYSSATILASDSAVYSAYY</sequence>
<comment type="caution">
    <text evidence="17">The sequence shown here is derived from an EMBL/GenBank/DDBJ whole genome shotgun (WGS) entry which is preliminary data.</text>
</comment>
<evidence type="ECO:0000313" key="17">
    <source>
        <dbReference type="EMBL" id="CAH0111907.1"/>
    </source>
</evidence>
<dbReference type="PROSITE" id="PS50267">
    <property type="entry name" value="NA_NEUROTRAN_SYMP_3"/>
    <property type="match status" value="1"/>
</dbReference>
<dbReference type="InterPro" id="IPR037272">
    <property type="entry name" value="SNS_sf"/>
</dbReference>
<keyword evidence="5" id="KW-0769">Symport</keyword>
<keyword evidence="7 16" id="KW-1133">Transmembrane helix</keyword>
<comment type="similarity">
    <text evidence="2">Belongs to the sodium:neurotransmitter symporter (SNF) (TC 2.A.22) family.</text>
</comment>
<dbReference type="EMBL" id="CAKKLH010000319">
    <property type="protein sequence ID" value="CAH0111907.1"/>
    <property type="molecule type" value="Genomic_DNA"/>
</dbReference>
<feature type="transmembrane region" description="Helical" evidence="16">
    <location>
        <begin position="467"/>
        <end position="489"/>
    </location>
</feature>
<keyword evidence="15" id="KW-0479">Metal-binding</keyword>
<dbReference type="InterPro" id="IPR000175">
    <property type="entry name" value="Na/ntran_symport"/>
</dbReference>
<dbReference type="OrthoDB" id="6344334at2759"/>
<evidence type="ECO:0000256" key="10">
    <source>
        <dbReference type="ARBA" id="ARBA00023136"/>
    </source>
</evidence>
<feature type="transmembrane region" description="Helical" evidence="16">
    <location>
        <begin position="262"/>
        <end position="287"/>
    </location>
</feature>
<dbReference type="PANTHER" id="PTHR11616:SF321">
    <property type="entry name" value="SODIUM-DEPENDENT NUTRIENT AMINO ACID TRANSPORTER 1-RELATED"/>
    <property type="match status" value="1"/>
</dbReference>
<keyword evidence="3" id="KW-0813">Transport</keyword>
<evidence type="ECO:0000256" key="12">
    <source>
        <dbReference type="ARBA" id="ARBA00023201"/>
    </source>
</evidence>
<evidence type="ECO:0000256" key="1">
    <source>
        <dbReference type="ARBA" id="ARBA00004141"/>
    </source>
</evidence>
<proteinExistence type="inferred from homology"/>
<feature type="transmembrane region" description="Helical" evidence="16">
    <location>
        <begin position="188"/>
        <end position="209"/>
    </location>
</feature>
<dbReference type="GO" id="GO:0089718">
    <property type="term" value="P:amino acid import across plasma membrane"/>
    <property type="evidence" value="ECO:0007669"/>
    <property type="project" value="TreeGrafter"/>
</dbReference>
<gene>
    <name evidence="17" type="ORF">DGAL_LOCUS15564</name>
</gene>
<dbReference type="GO" id="GO:0005886">
    <property type="term" value="C:plasma membrane"/>
    <property type="evidence" value="ECO:0007669"/>
    <property type="project" value="TreeGrafter"/>
</dbReference>
<feature type="binding site" evidence="15">
    <location>
        <position position="273"/>
    </location>
    <ligand>
        <name>Na(+)</name>
        <dbReference type="ChEBI" id="CHEBI:29101"/>
        <label>1</label>
    </ligand>
</feature>
<evidence type="ECO:0000256" key="15">
    <source>
        <dbReference type="PIRSR" id="PIRSR600175-1"/>
    </source>
</evidence>
<feature type="binding site" evidence="15">
    <location>
        <position position="63"/>
    </location>
    <ligand>
        <name>Na(+)</name>
        <dbReference type="ChEBI" id="CHEBI:29101"/>
        <label>1</label>
    </ligand>
</feature>
<feature type="transmembrane region" description="Helical" evidence="16">
    <location>
        <begin position="85"/>
        <end position="106"/>
    </location>
</feature>
<dbReference type="SUPFAM" id="SSF161070">
    <property type="entry name" value="SNF-like"/>
    <property type="match status" value="1"/>
</dbReference>
<keyword evidence="8 15" id="KW-0915">Sodium</keyword>
<dbReference type="GO" id="GO:0015179">
    <property type="term" value="F:L-amino acid transmembrane transporter activity"/>
    <property type="evidence" value="ECO:0007669"/>
    <property type="project" value="TreeGrafter"/>
</dbReference>
<organism evidence="17 18">
    <name type="scientific">Daphnia galeata</name>
    <dbReference type="NCBI Taxonomy" id="27404"/>
    <lineage>
        <taxon>Eukaryota</taxon>
        <taxon>Metazoa</taxon>
        <taxon>Ecdysozoa</taxon>
        <taxon>Arthropoda</taxon>
        <taxon>Crustacea</taxon>
        <taxon>Branchiopoda</taxon>
        <taxon>Diplostraca</taxon>
        <taxon>Cladocera</taxon>
        <taxon>Anomopoda</taxon>
        <taxon>Daphniidae</taxon>
        <taxon>Daphnia</taxon>
    </lineage>
</organism>
<evidence type="ECO:0000256" key="8">
    <source>
        <dbReference type="ARBA" id="ARBA00023053"/>
    </source>
</evidence>
<keyword evidence="9" id="KW-0406">Ion transport</keyword>
<evidence type="ECO:0000256" key="6">
    <source>
        <dbReference type="ARBA" id="ARBA00022970"/>
    </source>
</evidence>
<feature type="transmembrane region" description="Helical" evidence="16">
    <location>
        <begin position="391"/>
        <end position="409"/>
    </location>
</feature>
<evidence type="ECO:0000256" key="9">
    <source>
        <dbReference type="ARBA" id="ARBA00023065"/>
    </source>
</evidence>
<keyword evidence="10 16" id="KW-0472">Membrane</keyword>